<evidence type="ECO:0000313" key="1">
    <source>
        <dbReference type="EMBL" id="NME98957.1"/>
    </source>
</evidence>
<reference evidence="1 2" key="1">
    <citation type="submission" date="2020-04" db="EMBL/GenBank/DDBJ databases">
        <authorList>
            <person name="Hitch T.C.A."/>
            <person name="Wylensek D."/>
            <person name="Clavel T."/>
        </authorList>
    </citation>
    <scope>NUCLEOTIDE SEQUENCE [LARGE SCALE GENOMIC DNA]</scope>
    <source>
        <strain evidence="1 2">WB01_D5_05</strain>
    </source>
</reference>
<name>A0A848CYP7_ANEAE</name>
<dbReference type="EMBL" id="JABAGO010000020">
    <property type="protein sequence ID" value="NME98957.1"/>
    <property type="molecule type" value="Genomic_DNA"/>
</dbReference>
<dbReference type="Proteomes" id="UP000561326">
    <property type="component" value="Unassembled WGS sequence"/>
</dbReference>
<protein>
    <recommendedName>
        <fullName evidence="3">Sulfatase-modifying factor enzyme domain-containing protein</fullName>
    </recommendedName>
</protein>
<proteinExistence type="predicted"/>
<dbReference type="AlphaFoldDB" id="A0A848CYP7"/>
<dbReference type="InterPro" id="IPR042095">
    <property type="entry name" value="SUMF_sf"/>
</dbReference>
<dbReference type="InterPro" id="IPR016187">
    <property type="entry name" value="CTDL_fold"/>
</dbReference>
<comment type="caution">
    <text evidence="1">The sequence shown here is derived from an EMBL/GenBank/DDBJ whole genome shotgun (WGS) entry which is preliminary data.</text>
</comment>
<gene>
    <name evidence="1" type="ORF">HF838_11885</name>
</gene>
<sequence>MQYAELYADGWAALPTERKQERIASLLTELPIPFTFVGMRTFSLNGIVNETAVLDWMGRSFVFIPGRKRVVLGWDSGIEGLDESARKNIEFGFESVLDPLTWWKKQLADAKAVEDENVSYFEAQVAELEANPREEPEDELKAFYSYKGLEAYINENTSPVRTVDLPPMISECELNEVGLIHVGQVDRRTKEHRVKPGYFDRVKACLYDFDTKSEMAEYWGQCRFQRTKTDPLLYNIYVHERTTREDLVARLRVEGFSLPTEDQWEYLCGAGHRTLFPFGNRFDEQWRYAHMSEEGENVLEQPNMFGLTIAYDPYKYETVNSSCMVKGGDGGSALCGGAPFIYTMLPLATYWRETPANVQLGDDNLANGYYFYRRVLIVE</sequence>
<dbReference type="SUPFAM" id="SSF56436">
    <property type="entry name" value="C-type lectin-like"/>
    <property type="match status" value="1"/>
</dbReference>
<dbReference type="Gene3D" id="3.90.1580.10">
    <property type="entry name" value="paralog of FGE (formylglycine-generating enzyme)"/>
    <property type="match status" value="1"/>
</dbReference>
<organism evidence="1 2">
    <name type="scientific">Aneurinibacillus aneurinilyticus</name>
    <name type="common">Bacillus aneurinolyticus</name>
    <dbReference type="NCBI Taxonomy" id="1391"/>
    <lineage>
        <taxon>Bacteria</taxon>
        <taxon>Bacillati</taxon>
        <taxon>Bacillota</taxon>
        <taxon>Bacilli</taxon>
        <taxon>Bacillales</taxon>
        <taxon>Paenibacillaceae</taxon>
        <taxon>Aneurinibacillus group</taxon>
        <taxon>Aneurinibacillus</taxon>
    </lineage>
</organism>
<evidence type="ECO:0008006" key="3">
    <source>
        <dbReference type="Google" id="ProtNLM"/>
    </source>
</evidence>
<dbReference type="RefSeq" id="WP_168975336.1">
    <property type="nucleotide sequence ID" value="NZ_JABAGO010000020.1"/>
</dbReference>
<accession>A0A848CYP7</accession>
<evidence type="ECO:0000313" key="2">
    <source>
        <dbReference type="Proteomes" id="UP000561326"/>
    </source>
</evidence>